<dbReference type="EMBL" id="GEVI01005271">
    <property type="protein sequence ID" value="JAU27049.1"/>
    <property type="molecule type" value="Transcribed_RNA"/>
</dbReference>
<evidence type="ECO:0000313" key="1">
    <source>
        <dbReference type="EMBL" id="JAU27049.1"/>
    </source>
</evidence>
<protein>
    <submittedName>
        <fullName evidence="1">Uncharacterized protein</fullName>
    </submittedName>
</protein>
<gene>
    <name evidence="1" type="ORF">GA_TR9797_c14_g1_i1_g.31614</name>
</gene>
<dbReference type="AlphaFoldDB" id="A0A1J3E4H2"/>
<proteinExistence type="predicted"/>
<sequence length="81" mass="9320">MVSLALSFMCGTVGRLRLGNCKRFQDICCGAWLVREYINGVAYILSWDQMLLAQVVQKQKQKQKQMDVQHIPFHMLYGAVL</sequence>
<organism evidence="1">
    <name type="scientific">Noccaea caerulescens</name>
    <name type="common">Alpine penny-cress</name>
    <name type="synonym">Thlaspi caerulescens</name>
    <dbReference type="NCBI Taxonomy" id="107243"/>
    <lineage>
        <taxon>Eukaryota</taxon>
        <taxon>Viridiplantae</taxon>
        <taxon>Streptophyta</taxon>
        <taxon>Embryophyta</taxon>
        <taxon>Tracheophyta</taxon>
        <taxon>Spermatophyta</taxon>
        <taxon>Magnoliopsida</taxon>
        <taxon>eudicotyledons</taxon>
        <taxon>Gunneridae</taxon>
        <taxon>Pentapetalae</taxon>
        <taxon>rosids</taxon>
        <taxon>malvids</taxon>
        <taxon>Brassicales</taxon>
        <taxon>Brassicaceae</taxon>
        <taxon>Coluteocarpeae</taxon>
        <taxon>Noccaea</taxon>
    </lineage>
</organism>
<accession>A0A1J3E4H2</accession>
<reference evidence="1" key="1">
    <citation type="submission" date="2016-07" db="EMBL/GenBank/DDBJ databases">
        <title>De novo transcriptome assembly of four accessions of the metal hyperaccumulator plant Noccaea caerulescens.</title>
        <authorList>
            <person name="Blande D."/>
            <person name="Halimaa P."/>
            <person name="Tervahauta A.I."/>
            <person name="Aarts M.G."/>
            <person name="Karenlampi S.O."/>
        </authorList>
    </citation>
    <scope>NUCLEOTIDE SEQUENCE</scope>
</reference>
<name>A0A1J3E4H2_NOCCA</name>